<evidence type="ECO:0000256" key="2">
    <source>
        <dbReference type="ARBA" id="ARBA00022692"/>
    </source>
</evidence>
<feature type="transmembrane region" description="Helical" evidence="6">
    <location>
        <begin position="359"/>
        <end position="380"/>
    </location>
</feature>
<dbReference type="InterPro" id="IPR005828">
    <property type="entry name" value="MFS_sugar_transport-like"/>
</dbReference>
<evidence type="ECO:0000313" key="8">
    <source>
        <dbReference type="EMBL" id="MDA3628797.1"/>
    </source>
</evidence>
<dbReference type="InterPro" id="IPR005829">
    <property type="entry name" value="Sugar_transporter_CS"/>
</dbReference>
<feature type="domain" description="Major facilitator superfamily (MFS) profile" evidence="7">
    <location>
        <begin position="85"/>
        <end position="500"/>
    </location>
</feature>
<evidence type="ECO:0000256" key="1">
    <source>
        <dbReference type="ARBA" id="ARBA00004651"/>
    </source>
</evidence>
<feature type="compositionally biased region" description="Basic residues" evidence="5">
    <location>
        <begin position="39"/>
        <end position="52"/>
    </location>
</feature>
<protein>
    <submittedName>
        <fullName evidence="8">MFS transporter</fullName>
    </submittedName>
</protein>
<dbReference type="InterPro" id="IPR020846">
    <property type="entry name" value="MFS_dom"/>
</dbReference>
<evidence type="ECO:0000256" key="6">
    <source>
        <dbReference type="SAM" id="Phobius"/>
    </source>
</evidence>
<dbReference type="EMBL" id="JAQGLA010000053">
    <property type="protein sequence ID" value="MDA3628797.1"/>
    <property type="molecule type" value="Genomic_DNA"/>
</dbReference>
<evidence type="ECO:0000259" key="7">
    <source>
        <dbReference type="PROSITE" id="PS50850"/>
    </source>
</evidence>
<feature type="transmembrane region" description="Helical" evidence="6">
    <location>
        <begin position="209"/>
        <end position="231"/>
    </location>
</feature>
<proteinExistence type="predicted"/>
<evidence type="ECO:0000256" key="3">
    <source>
        <dbReference type="ARBA" id="ARBA00022989"/>
    </source>
</evidence>
<feature type="transmembrane region" description="Helical" evidence="6">
    <location>
        <begin position="318"/>
        <end position="339"/>
    </location>
</feature>
<feature type="transmembrane region" description="Helical" evidence="6">
    <location>
        <begin position="243"/>
        <end position="261"/>
    </location>
</feature>
<feature type="transmembrane region" description="Helical" evidence="6">
    <location>
        <begin position="151"/>
        <end position="170"/>
    </location>
</feature>
<dbReference type="Pfam" id="PF00083">
    <property type="entry name" value="Sugar_tr"/>
    <property type="match status" value="1"/>
</dbReference>
<dbReference type="Gene3D" id="1.20.1250.20">
    <property type="entry name" value="MFS general substrate transporter like domains"/>
    <property type="match status" value="1"/>
</dbReference>
<feature type="transmembrane region" description="Helical" evidence="6">
    <location>
        <begin position="79"/>
        <end position="98"/>
    </location>
</feature>
<dbReference type="InterPro" id="IPR036259">
    <property type="entry name" value="MFS_trans_sf"/>
</dbReference>
<dbReference type="PROSITE" id="PS00216">
    <property type="entry name" value="SUGAR_TRANSPORT_1"/>
    <property type="match status" value="1"/>
</dbReference>
<gene>
    <name evidence="8" type="ORF">OU415_25415</name>
</gene>
<dbReference type="Proteomes" id="UP001210380">
    <property type="component" value="Unassembled WGS sequence"/>
</dbReference>
<dbReference type="PROSITE" id="PS50850">
    <property type="entry name" value="MFS"/>
    <property type="match status" value="1"/>
</dbReference>
<dbReference type="RefSeq" id="WP_270951717.1">
    <property type="nucleotide sequence ID" value="NZ_JAQGLA010000053.1"/>
</dbReference>
<comment type="caution">
    <text evidence="8">The sequence shown here is derived from an EMBL/GenBank/DDBJ whole genome shotgun (WGS) entry which is preliminary data.</text>
</comment>
<sequence>MPTTADGAGLDHLPEWWPFEVDVTAIAAFDLPKSGLSRPRVRSSCRMKGKRMTHPESDKASRRSKSADLTSRLDRLPAMAPHAIWISILAANLALEFYDNALFAYITPAIQEHAGLTLAQIGAVTTAFFVGMIVGGLVGGRIADRFGRRSVIAWSTALYSLGALATALSANFEVMVLARVVTGIGAAAATSVLLVYVAEMFPSKTRGRFVSILNFGFVVIAPVIALLVLLAIPHGGPDTWRHLFLIGSCALVIAPLVRFAMPESVRWHLSRGQLDAAEKIVEKLEARALRRGPLPEPSVVAGETRRPSLREVFGNKRMIGILLVVSVGFFGSTLGYYLFQNWALYSLVYGLNYPETDAYWIQLVWNVVYCVTPFIALLFMDRIERKTVIFATSVITAVPLVLLGVSPSSWVVIASGGAAAIVTGLVVIAFYTYIPETMPTEVRGLGSGIVLSVGRVGGAASGFLGAAFFASWGMGGVMVAAAVAYVVSSVLVVLFGPRTAKRPLEGVAAEELGTAAYPRTAAAAGKAPMRETNE</sequence>
<evidence type="ECO:0000256" key="5">
    <source>
        <dbReference type="SAM" id="MobiDB-lite"/>
    </source>
</evidence>
<dbReference type="CDD" id="cd17316">
    <property type="entry name" value="MFS_SV2_like"/>
    <property type="match status" value="1"/>
</dbReference>
<keyword evidence="4 6" id="KW-0472">Membrane</keyword>
<name>A0ABT4V4A6_9PSEU</name>
<feature type="transmembrane region" description="Helical" evidence="6">
    <location>
        <begin position="118"/>
        <end position="139"/>
    </location>
</feature>
<keyword evidence="3 6" id="KW-1133">Transmembrane helix</keyword>
<organism evidence="8 9">
    <name type="scientific">Saccharopolyspora oryzae</name>
    <dbReference type="NCBI Taxonomy" id="2997343"/>
    <lineage>
        <taxon>Bacteria</taxon>
        <taxon>Bacillati</taxon>
        <taxon>Actinomycetota</taxon>
        <taxon>Actinomycetes</taxon>
        <taxon>Pseudonocardiales</taxon>
        <taxon>Pseudonocardiaceae</taxon>
        <taxon>Saccharopolyspora</taxon>
    </lineage>
</organism>
<dbReference type="SUPFAM" id="SSF103473">
    <property type="entry name" value="MFS general substrate transporter"/>
    <property type="match status" value="1"/>
</dbReference>
<keyword evidence="9" id="KW-1185">Reference proteome</keyword>
<keyword evidence="2 6" id="KW-0812">Transmembrane</keyword>
<feature type="region of interest" description="Disordered" evidence="5">
    <location>
        <begin position="35"/>
        <end position="68"/>
    </location>
</feature>
<feature type="transmembrane region" description="Helical" evidence="6">
    <location>
        <begin position="176"/>
        <end position="197"/>
    </location>
</feature>
<dbReference type="PANTHER" id="PTHR23508:SF10">
    <property type="entry name" value="CARBOXYLIC ACID TRANSPORTER PROTEIN HOMOLOG"/>
    <property type="match status" value="1"/>
</dbReference>
<dbReference type="PANTHER" id="PTHR23508">
    <property type="entry name" value="CARBOXYLIC ACID TRANSPORTER PROTEIN HOMOLOG"/>
    <property type="match status" value="1"/>
</dbReference>
<feature type="transmembrane region" description="Helical" evidence="6">
    <location>
        <begin position="411"/>
        <end position="433"/>
    </location>
</feature>
<feature type="transmembrane region" description="Helical" evidence="6">
    <location>
        <begin position="476"/>
        <end position="495"/>
    </location>
</feature>
<feature type="transmembrane region" description="Helical" evidence="6">
    <location>
        <begin position="445"/>
        <end position="470"/>
    </location>
</feature>
<accession>A0ABT4V4A6</accession>
<comment type="subcellular location">
    <subcellularLocation>
        <location evidence="1">Cell membrane</location>
        <topology evidence="1">Multi-pass membrane protein</topology>
    </subcellularLocation>
</comment>
<evidence type="ECO:0000256" key="4">
    <source>
        <dbReference type="ARBA" id="ARBA00023136"/>
    </source>
</evidence>
<evidence type="ECO:0000313" key="9">
    <source>
        <dbReference type="Proteomes" id="UP001210380"/>
    </source>
</evidence>
<reference evidence="8 9" key="1">
    <citation type="submission" date="2022-11" db="EMBL/GenBank/DDBJ databases">
        <title>Draft genome sequence of Saccharopolyspora sp. WRP15-2 isolated from rhizosphere soils of wild rice in Thailand.</title>
        <authorList>
            <person name="Duangmal K."/>
            <person name="Kammanee S."/>
            <person name="Muangham S."/>
        </authorList>
    </citation>
    <scope>NUCLEOTIDE SEQUENCE [LARGE SCALE GENOMIC DNA]</scope>
    <source>
        <strain evidence="8 9">WRP15-2</strain>
    </source>
</reference>
<feature type="transmembrane region" description="Helical" evidence="6">
    <location>
        <begin position="387"/>
        <end position="405"/>
    </location>
</feature>